<organism evidence="5">
    <name type="scientific">Brugia pahangi</name>
    <name type="common">Filarial nematode worm</name>
    <dbReference type="NCBI Taxonomy" id="6280"/>
    <lineage>
        <taxon>Eukaryota</taxon>
        <taxon>Metazoa</taxon>
        <taxon>Ecdysozoa</taxon>
        <taxon>Nematoda</taxon>
        <taxon>Chromadorea</taxon>
        <taxon>Rhabditida</taxon>
        <taxon>Spirurina</taxon>
        <taxon>Spiruromorpha</taxon>
        <taxon>Filarioidea</taxon>
        <taxon>Onchocercidae</taxon>
        <taxon>Brugia</taxon>
    </lineage>
</organism>
<feature type="region of interest" description="Disordered" evidence="1">
    <location>
        <begin position="94"/>
        <end position="114"/>
    </location>
</feature>
<dbReference type="Proteomes" id="UP000278627">
    <property type="component" value="Unassembled WGS sequence"/>
</dbReference>
<dbReference type="EMBL" id="UZAD01013286">
    <property type="protein sequence ID" value="VDN93543.1"/>
    <property type="molecule type" value="Genomic_DNA"/>
</dbReference>
<name>A0A0N4TUD2_BRUPA</name>
<feature type="domain" description="DUF1758" evidence="2">
    <location>
        <begin position="160"/>
        <end position="296"/>
    </location>
</feature>
<dbReference type="InterPro" id="IPR008737">
    <property type="entry name" value="DUF1758"/>
</dbReference>
<keyword evidence="4" id="KW-1185">Reference proteome</keyword>
<reference evidence="3 4" key="2">
    <citation type="submission" date="2018-11" db="EMBL/GenBank/DDBJ databases">
        <authorList>
            <consortium name="Pathogen Informatics"/>
        </authorList>
    </citation>
    <scope>NUCLEOTIDE SEQUENCE [LARGE SCALE GENOMIC DNA]</scope>
</reference>
<evidence type="ECO:0000313" key="3">
    <source>
        <dbReference type="EMBL" id="VDN93543.1"/>
    </source>
</evidence>
<dbReference type="STRING" id="6280.A0A0N4TUD2"/>
<reference evidence="5" key="1">
    <citation type="submission" date="2017-02" db="UniProtKB">
        <authorList>
            <consortium name="WormBaseParasite"/>
        </authorList>
    </citation>
    <scope>IDENTIFICATION</scope>
</reference>
<protein>
    <submittedName>
        <fullName evidence="5">DUF1758 domain-containing protein</fullName>
    </submittedName>
</protein>
<dbReference type="Gene3D" id="2.40.70.10">
    <property type="entry name" value="Acid Proteases"/>
    <property type="match status" value="1"/>
</dbReference>
<dbReference type="Pfam" id="PF05585">
    <property type="entry name" value="DUF1758"/>
    <property type="match status" value="1"/>
</dbReference>
<dbReference type="WBParaSite" id="BPAG_0001239501-mRNA-1">
    <property type="protein sequence ID" value="BPAG_0001239501-mRNA-1"/>
    <property type="gene ID" value="BPAG_0001239501"/>
</dbReference>
<dbReference type="AlphaFoldDB" id="A0A0N4TUD2"/>
<gene>
    <name evidence="3" type="ORF">BPAG_LOCUS12357</name>
</gene>
<sequence>MPRAGKQVKPHYYDFIWQRKDKLRRIQLCVTTLESINDKWFTYTQQIVTMKRREEEGEKYKAVTEDDQGIFQLLHEGKEAKLSTFTRSINIKSTTTKPEQKQRYNPEGTSALSTIKDNRNTSKTTTTKRRPFVFYNQDHWDSDCVIYTTLNARLNRLKLQQNALALFDIGSKLSFISKKLSHQLKLTETETQIMKIVPFGMKEPKSCPTAYIQLNVLTTENEIIPLQANVIDYLTNELQVVKTSSELQIQNLTNYWKKPDVLIGADYFFKSISLREIKELKSGHMLVQSKVGPMIAGSGDIEKLCKNELYPKEVVYSTNANINSELEKFWKEIRNEWYSKITSR</sequence>
<evidence type="ECO:0000313" key="4">
    <source>
        <dbReference type="Proteomes" id="UP000278627"/>
    </source>
</evidence>
<proteinExistence type="predicted"/>
<evidence type="ECO:0000313" key="5">
    <source>
        <dbReference type="WBParaSite" id="BPAG_0001239501-mRNA-1"/>
    </source>
</evidence>
<evidence type="ECO:0000259" key="2">
    <source>
        <dbReference type="Pfam" id="PF05585"/>
    </source>
</evidence>
<evidence type="ECO:0000256" key="1">
    <source>
        <dbReference type="SAM" id="MobiDB-lite"/>
    </source>
</evidence>
<dbReference type="InterPro" id="IPR021109">
    <property type="entry name" value="Peptidase_aspartic_dom_sf"/>
</dbReference>
<accession>A0A0N4TUD2</accession>